<dbReference type="InterPro" id="IPR003660">
    <property type="entry name" value="HAMP_dom"/>
</dbReference>
<keyword evidence="18" id="KW-1185">Reference proteome</keyword>
<organism evidence="17 18">
    <name type="scientific">Aminipila luticellarii</name>
    <dbReference type="NCBI Taxonomy" id="2507160"/>
    <lineage>
        <taxon>Bacteria</taxon>
        <taxon>Bacillati</taxon>
        <taxon>Bacillota</taxon>
        <taxon>Clostridia</taxon>
        <taxon>Peptostreptococcales</taxon>
        <taxon>Anaerovoracaceae</taxon>
        <taxon>Aminipila</taxon>
    </lineage>
</organism>
<dbReference type="Pfam" id="PF00672">
    <property type="entry name" value="HAMP"/>
    <property type="match status" value="1"/>
</dbReference>
<evidence type="ECO:0000259" key="15">
    <source>
        <dbReference type="PROSITE" id="PS50109"/>
    </source>
</evidence>
<dbReference type="EMBL" id="CP035281">
    <property type="protein sequence ID" value="QAT43377.1"/>
    <property type="molecule type" value="Genomic_DNA"/>
</dbReference>
<evidence type="ECO:0000256" key="6">
    <source>
        <dbReference type="ARBA" id="ARBA00022679"/>
    </source>
</evidence>
<evidence type="ECO:0000256" key="8">
    <source>
        <dbReference type="ARBA" id="ARBA00022741"/>
    </source>
</evidence>
<evidence type="ECO:0000313" key="17">
    <source>
        <dbReference type="EMBL" id="QAT43377.1"/>
    </source>
</evidence>
<dbReference type="Pfam" id="PF00512">
    <property type="entry name" value="HisKA"/>
    <property type="match status" value="1"/>
</dbReference>
<keyword evidence="10" id="KW-0067">ATP-binding</keyword>
<evidence type="ECO:0000256" key="7">
    <source>
        <dbReference type="ARBA" id="ARBA00022692"/>
    </source>
</evidence>
<keyword evidence="6" id="KW-0808">Transferase</keyword>
<comment type="catalytic activity">
    <reaction evidence="1">
        <text>ATP + protein L-histidine = ADP + protein N-phospho-L-histidine.</text>
        <dbReference type="EC" id="2.7.13.3"/>
    </reaction>
</comment>
<dbReference type="Gene3D" id="1.10.287.130">
    <property type="match status" value="1"/>
</dbReference>
<dbReference type="PANTHER" id="PTHR43065">
    <property type="entry name" value="SENSOR HISTIDINE KINASE"/>
    <property type="match status" value="1"/>
</dbReference>
<protein>
    <recommendedName>
        <fullName evidence="3">histidine kinase</fullName>
        <ecNumber evidence="3">2.7.13.3</ecNumber>
    </recommendedName>
</protein>
<dbReference type="Proteomes" id="UP000287601">
    <property type="component" value="Chromosome"/>
</dbReference>
<dbReference type="SUPFAM" id="SSF47384">
    <property type="entry name" value="Homodimeric domain of signal transducing histidine kinase"/>
    <property type="match status" value="1"/>
</dbReference>
<dbReference type="PROSITE" id="PS50885">
    <property type="entry name" value="HAMP"/>
    <property type="match status" value="1"/>
</dbReference>
<feature type="transmembrane region" description="Helical" evidence="14">
    <location>
        <begin position="344"/>
        <end position="367"/>
    </location>
</feature>
<evidence type="ECO:0000256" key="5">
    <source>
        <dbReference type="ARBA" id="ARBA00022553"/>
    </source>
</evidence>
<keyword evidence="4" id="KW-1003">Cell membrane</keyword>
<dbReference type="InterPro" id="IPR003594">
    <property type="entry name" value="HATPase_dom"/>
</dbReference>
<feature type="domain" description="HAMP" evidence="16">
    <location>
        <begin position="369"/>
        <end position="420"/>
    </location>
</feature>
<evidence type="ECO:0000256" key="12">
    <source>
        <dbReference type="ARBA" id="ARBA00023012"/>
    </source>
</evidence>
<dbReference type="InterPro" id="IPR003661">
    <property type="entry name" value="HisK_dim/P_dom"/>
</dbReference>
<dbReference type="GO" id="GO:0000155">
    <property type="term" value="F:phosphorelay sensor kinase activity"/>
    <property type="evidence" value="ECO:0007669"/>
    <property type="project" value="InterPro"/>
</dbReference>
<evidence type="ECO:0000256" key="10">
    <source>
        <dbReference type="ARBA" id="ARBA00022840"/>
    </source>
</evidence>
<dbReference type="PANTHER" id="PTHR43065:SF46">
    <property type="entry name" value="C4-DICARBOXYLATE TRANSPORT SENSOR PROTEIN DCTB"/>
    <property type="match status" value="1"/>
</dbReference>
<dbReference type="GO" id="GO:0005524">
    <property type="term" value="F:ATP binding"/>
    <property type="evidence" value="ECO:0007669"/>
    <property type="project" value="UniProtKB-KW"/>
</dbReference>
<evidence type="ECO:0000313" key="18">
    <source>
        <dbReference type="Proteomes" id="UP000287601"/>
    </source>
</evidence>
<feature type="transmembrane region" description="Helical" evidence="14">
    <location>
        <begin position="12"/>
        <end position="33"/>
    </location>
</feature>
<dbReference type="Pfam" id="PF02518">
    <property type="entry name" value="HATPase_c"/>
    <property type="match status" value="1"/>
</dbReference>
<evidence type="ECO:0000256" key="1">
    <source>
        <dbReference type="ARBA" id="ARBA00000085"/>
    </source>
</evidence>
<dbReference type="OrthoDB" id="505470at2"/>
<dbReference type="GO" id="GO:0005886">
    <property type="term" value="C:plasma membrane"/>
    <property type="evidence" value="ECO:0007669"/>
    <property type="project" value="UniProtKB-SubCell"/>
</dbReference>
<accession>A0A410PWS4</accession>
<dbReference type="InterPro" id="IPR036890">
    <property type="entry name" value="HATPase_C_sf"/>
</dbReference>
<evidence type="ECO:0000256" key="14">
    <source>
        <dbReference type="SAM" id="Phobius"/>
    </source>
</evidence>
<keyword evidence="7 14" id="KW-0812">Transmembrane</keyword>
<dbReference type="CDD" id="cd00082">
    <property type="entry name" value="HisKA"/>
    <property type="match status" value="1"/>
</dbReference>
<feature type="domain" description="Histidine kinase" evidence="15">
    <location>
        <begin position="551"/>
        <end position="757"/>
    </location>
</feature>
<dbReference type="InterPro" id="IPR033479">
    <property type="entry name" value="dCache_1"/>
</dbReference>
<keyword evidence="8" id="KW-0547">Nucleotide-binding</keyword>
<evidence type="ECO:0000256" key="4">
    <source>
        <dbReference type="ARBA" id="ARBA00022475"/>
    </source>
</evidence>
<dbReference type="CDD" id="cd06225">
    <property type="entry name" value="HAMP"/>
    <property type="match status" value="1"/>
</dbReference>
<dbReference type="Pfam" id="PF02743">
    <property type="entry name" value="dCache_1"/>
    <property type="match status" value="1"/>
</dbReference>
<dbReference type="InterPro" id="IPR036097">
    <property type="entry name" value="HisK_dim/P_sf"/>
</dbReference>
<proteinExistence type="predicted"/>
<sequence>MDKHMKNSFVKRTILTVLIISIIPFAIFTAILIHTVQSFEGERLEDSLNMVISEKVQTMKKDLQKVEGDVYNLAQWAQSTEAYEVDPSKLSKDYKRNEKNVLEAPGKKTSTYLPNNIALDRDIAREIMQTEAVVPAMKSMVNNNEELAYVYIVTSRGFMRVYPYLDNAIFAPDHDQRIDPFYTIANQKPKGSGAGWTKPYYDYGGNGWIVTCSQSYYKNDGTTGGVVCADVILNKLVQSIVDFRIGDSGFAFVIDENGGVIYHPDMQDIKGKMGATFQTKYAENYKKSPVRTHILKEMQKNPSGLINFTEDGRKKAVVFEKLDTIDWIIGIEIDKEEYSVGREYLTIGVWAAILILFLLMIVLGSVLSRRISAPILQLTEDVKKMDEGNLVPLPVNTEDEIGMLAEAFNHMSEKISEYTGELIYSKNQLESVFNSIDDTMMILDRDYQIKKINKERVEQPGNEPCYKSVRGLEVPCKNCPVAETIEHLYQHKAEVVCNRDIFQVASYPVLDEWDQLKAVVVFEKSVTNEKIMEKELFQTEKMAVIGQMVAGVTHELKTPLSVIKGASFLLKNGIKGEEQAEVICEIDANITRAERIVYNMLEFSKSSWGESQVHNSRKLIDQIYMLVRQECVRKGINVDINIEEDPVTIFGNGDSFKNIFLNIITNAMEAMEEGGNLTITAYYIGDNRTCLCFKNTGDRIPEENLGKIFEPFFTTKEKGTGLGLWLVYKEIMRNKGSIKVKNKLDGVEVEIILPAKPLEVKEG</sequence>
<keyword evidence="5" id="KW-0597">Phosphoprotein</keyword>
<dbReference type="SMART" id="SM00304">
    <property type="entry name" value="HAMP"/>
    <property type="match status" value="1"/>
</dbReference>
<dbReference type="SMART" id="SM00388">
    <property type="entry name" value="HisKA"/>
    <property type="match status" value="1"/>
</dbReference>
<evidence type="ECO:0000256" key="13">
    <source>
        <dbReference type="ARBA" id="ARBA00023136"/>
    </source>
</evidence>
<evidence type="ECO:0000256" key="2">
    <source>
        <dbReference type="ARBA" id="ARBA00004651"/>
    </source>
</evidence>
<dbReference type="SMART" id="SM00387">
    <property type="entry name" value="HATPase_c"/>
    <property type="match status" value="1"/>
</dbReference>
<keyword evidence="11 14" id="KW-1133">Transmembrane helix</keyword>
<evidence type="ECO:0000256" key="11">
    <source>
        <dbReference type="ARBA" id="ARBA00022989"/>
    </source>
</evidence>
<dbReference type="Gene3D" id="3.30.565.10">
    <property type="entry name" value="Histidine kinase-like ATPase, C-terminal domain"/>
    <property type="match status" value="1"/>
</dbReference>
<dbReference type="SUPFAM" id="SSF55874">
    <property type="entry name" value="ATPase domain of HSP90 chaperone/DNA topoisomerase II/histidine kinase"/>
    <property type="match status" value="1"/>
</dbReference>
<dbReference type="Gene3D" id="6.10.340.10">
    <property type="match status" value="1"/>
</dbReference>
<gene>
    <name evidence="17" type="ORF">EQM06_09195</name>
</gene>
<dbReference type="SUPFAM" id="SSF158472">
    <property type="entry name" value="HAMP domain-like"/>
    <property type="match status" value="1"/>
</dbReference>
<evidence type="ECO:0000256" key="3">
    <source>
        <dbReference type="ARBA" id="ARBA00012438"/>
    </source>
</evidence>
<keyword evidence="12" id="KW-0902">Two-component regulatory system</keyword>
<dbReference type="CDD" id="cd12912">
    <property type="entry name" value="PDC2_MCP_like"/>
    <property type="match status" value="1"/>
</dbReference>
<dbReference type="CDD" id="cd18773">
    <property type="entry name" value="PDC1_HK_sensor"/>
    <property type="match status" value="1"/>
</dbReference>
<reference evidence="17 18" key="1">
    <citation type="submission" date="2019-01" db="EMBL/GenBank/DDBJ databases">
        <title>Draft genomes of a novel of Aminipila strains.</title>
        <authorList>
            <person name="Ma S."/>
        </authorList>
    </citation>
    <scope>NUCLEOTIDE SEQUENCE [LARGE SCALE GENOMIC DNA]</scope>
    <source>
        <strain evidence="18">JN-39</strain>
    </source>
</reference>
<keyword evidence="13 14" id="KW-0472">Membrane</keyword>
<dbReference type="PROSITE" id="PS50109">
    <property type="entry name" value="HIS_KIN"/>
    <property type="match status" value="1"/>
</dbReference>
<dbReference type="KEGG" id="amij:EQM06_09195"/>
<dbReference type="EC" id="2.7.13.3" evidence="3"/>
<dbReference type="Gene3D" id="3.30.450.20">
    <property type="entry name" value="PAS domain"/>
    <property type="match status" value="2"/>
</dbReference>
<dbReference type="InterPro" id="IPR005467">
    <property type="entry name" value="His_kinase_dom"/>
</dbReference>
<evidence type="ECO:0000259" key="16">
    <source>
        <dbReference type="PROSITE" id="PS50885"/>
    </source>
</evidence>
<name>A0A410PWS4_9FIRM</name>
<evidence type="ECO:0000256" key="9">
    <source>
        <dbReference type="ARBA" id="ARBA00022777"/>
    </source>
</evidence>
<keyword evidence="9 17" id="KW-0418">Kinase</keyword>
<comment type="subcellular location">
    <subcellularLocation>
        <location evidence="2">Cell membrane</location>
        <topology evidence="2">Multi-pass membrane protein</topology>
    </subcellularLocation>
</comment>
<dbReference type="AlphaFoldDB" id="A0A410PWS4"/>